<dbReference type="InterPro" id="IPR016166">
    <property type="entry name" value="FAD-bd_PCMH"/>
</dbReference>
<keyword evidence="10" id="KW-0496">Mitochondrion</keyword>
<dbReference type="GO" id="GO:0051990">
    <property type="term" value="F:(R)-2-hydroxyglutarate dehydrogenase activity"/>
    <property type="evidence" value="ECO:0007669"/>
    <property type="project" value="UniProtKB-EC"/>
</dbReference>
<dbReference type="SUPFAM" id="SSF56176">
    <property type="entry name" value="FAD-binding/transporter-associated domain-like"/>
    <property type="match status" value="1"/>
</dbReference>
<dbReference type="PROSITE" id="PS51387">
    <property type="entry name" value="FAD_PCMH"/>
    <property type="match status" value="1"/>
</dbReference>
<keyword evidence="19" id="KW-1185">Reference proteome</keyword>
<dbReference type="FunFam" id="3.30.43.10:FF:000002">
    <property type="entry name" value="D-2-hydroxyglutarate dehydrogenase, mitochondrial"/>
    <property type="match status" value="1"/>
</dbReference>
<evidence type="ECO:0000256" key="3">
    <source>
        <dbReference type="ARBA" id="ARBA00008000"/>
    </source>
</evidence>
<dbReference type="InterPro" id="IPR051264">
    <property type="entry name" value="FAD-oxidored/transferase_4"/>
</dbReference>
<keyword evidence="5" id="KW-0479">Metal-binding</keyword>
<comment type="similarity">
    <text evidence="3">Belongs to the FAD-binding oxidoreductase/transferase type 4 family.</text>
</comment>
<dbReference type="HOGENOM" id="CLU_017779_4_1_1"/>
<keyword evidence="8" id="KW-0809">Transit peptide</keyword>
<keyword evidence="16" id="KW-0732">Signal</keyword>
<dbReference type="Gene3D" id="3.30.43.10">
    <property type="entry name" value="Uridine Diphospho-n-acetylenolpyruvylglucosamine Reductase, domain 2"/>
    <property type="match status" value="1"/>
</dbReference>
<gene>
    <name evidence="18 20" type="primary">D2HGDH</name>
</gene>
<dbReference type="AlphaFoldDB" id="F6QC33"/>
<dbReference type="InterPro" id="IPR016167">
    <property type="entry name" value="FAD-bd_PCMH_sub1"/>
</dbReference>
<evidence type="ECO:0000313" key="19">
    <source>
        <dbReference type="Proteomes" id="UP000002281"/>
    </source>
</evidence>
<dbReference type="InterPro" id="IPR016169">
    <property type="entry name" value="FAD-bd_PCMH_sub2"/>
</dbReference>
<comment type="catalytic activity">
    <reaction evidence="14">
        <text>(R)-malate + A = oxaloacetate + AH2</text>
        <dbReference type="Rhea" id="RHEA:67460"/>
        <dbReference type="ChEBI" id="CHEBI:13193"/>
        <dbReference type="ChEBI" id="CHEBI:15588"/>
        <dbReference type="ChEBI" id="CHEBI:16452"/>
        <dbReference type="ChEBI" id="CHEBI:17499"/>
    </reaction>
    <physiologicalReaction direction="left-to-right" evidence="14">
        <dbReference type="Rhea" id="RHEA:67461"/>
    </physiologicalReaction>
</comment>
<dbReference type="GO" id="GO:0005739">
    <property type="term" value="C:mitochondrion"/>
    <property type="evidence" value="ECO:0007669"/>
    <property type="project" value="UniProtKB-SubCell"/>
</dbReference>
<feature type="compositionally biased region" description="Low complexity" evidence="15">
    <location>
        <begin position="54"/>
        <end position="63"/>
    </location>
</feature>
<dbReference type="PANTHER" id="PTHR43716">
    <property type="entry name" value="D-2-HYDROXYGLUTARATE DEHYDROGENASE, MITOCHONDRIAL"/>
    <property type="match status" value="1"/>
</dbReference>
<evidence type="ECO:0000256" key="16">
    <source>
        <dbReference type="SAM" id="SignalP"/>
    </source>
</evidence>
<reference evidence="18" key="2">
    <citation type="submission" date="2025-08" db="UniProtKB">
        <authorList>
            <consortium name="Ensembl"/>
        </authorList>
    </citation>
    <scope>IDENTIFICATION</scope>
    <source>
        <strain evidence="18">Thoroughbred</strain>
    </source>
</reference>
<dbReference type="EC" id="1.1.99.39" evidence="11"/>
<name>F6QC33_HORSE</name>
<dbReference type="Pfam" id="PF02913">
    <property type="entry name" value="FAD-oxidase_C"/>
    <property type="match status" value="1"/>
</dbReference>
<dbReference type="Pfam" id="PF01565">
    <property type="entry name" value="FAD_binding_4"/>
    <property type="match status" value="1"/>
</dbReference>
<keyword evidence="21" id="KW-1267">Proteomics identification</keyword>
<evidence type="ECO:0000256" key="14">
    <source>
        <dbReference type="ARBA" id="ARBA00049267"/>
    </source>
</evidence>
<dbReference type="GeneTree" id="ENSGT00550000075086"/>
<dbReference type="FunFam" id="3.30.70.2740:FF:000002">
    <property type="entry name" value="D-2-hydroxyglutarate dehydrogenase mitochondrial"/>
    <property type="match status" value="1"/>
</dbReference>
<accession>F6QC33</accession>
<dbReference type="InterPro" id="IPR016171">
    <property type="entry name" value="Vanillyl_alc_oxidase_C-sub2"/>
</dbReference>
<keyword evidence="6" id="KW-0274">FAD</keyword>
<evidence type="ECO:0007829" key="21">
    <source>
        <dbReference type="PeptideAtlas" id="F6QC33"/>
    </source>
</evidence>
<keyword evidence="9" id="KW-0560">Oxidoreductase</keyword>
<evidence type="ECO:0000256" key="15">
    <source>
        <dbReference type="SAM" id="MobiDB-lite"/>
    </source>
</evidence>
<dbReference type="Gene3D" id="1.10.45.10">
    <property type="entry name" value="Vanillyl-alcohol Oxidase, Chain A, domain 4"/>
    <property type="match status" value="1"/>
</dbReference>
<dbReference type="Gene3D" id="3.30.70.2190">
    <property type="match status" value="1"/>
</dbReference>
<keyword evidence="4" id="KW-0285">Flavoprotein</keyword>
<dbReference type="InterPro" id="IPR036318">
    <property type="entry name" value="FAD-bd_PCMH-like_sf"/>
</dbReference>
<dbReference type="FunFam" id="3.30.465.10:FF:000053">
    <property type="entry name" value="D-lactate dehydrogenase (Cytochrome), putative"/>
    <property type="match status" value="1"/>
</dbReference>
<dbReference type="Ensembl" id="ENSECAT00000019251.3">
    <property type="protein sequence ID" value="ENSECAP00000015745.2"/>
    <property type="gene ID" value="ENSECAG00000018063.4"/>
</dbReference>
<evidence type="ECO:0000259" key="17">
    <source>
        <dbReference type="PROSITE" id="PS51387"/>
    </source>
</evidence>
<feature type="region of interest" description="Disordered" evidence="15">
    <location>
        <begin position="32"/>
        <end position="67"/>
    </location>
</feature>
<dbReference type="InterPro" id="IPR006094">
    <property type="entry name" value="Oxid_FAD_bind_N"/>
</dbReference>
<dbReference type="Bgee" id="ENSECAG00000018063">
    <property type="expression patterns" value="Expressed in gluteus medius and 21 other cell types or tissues"/>
</dbReference>
<evidence type="ECO:0000256" key="4">
    <source>
        <dbReference type="ARBA" id="ARBA00022630"/>
    </source>
</evidence>
<dbReference type="InterPro" id="IPR016164">
    <property type="entry name" value="FAD-linked_Oxase-like_C"/>
</dbReference>
<dbReference type="GO" id="GO:0071949">
    <property type="term" value="F:FAD binding"/>
    <property type="evidence" value="ECO:0007669"/>
    <property type="project" value="InterPro"/>
</dbReference>
<evidence type="ECO:0000256" key="7">
    <source>
        <dbReference type="ARBA" id="ARBA00022833"/>
    </source>
</evidence>
<dbReference type="GO" id="GO:0046872">
    <property type="term" value="F:metal ion binding"/>
    <property type="evidence" value="ECO:0007669"/>
    <property type="project" value="UniProtKB-KW"/>
</dbReference>
<evidence type="ECO:0000313" key="20">
    <source>
        <dbReference type="VGNC" id="VGNC:16991"/>
    </source>
</evidence>
<dbReference type="PANTHER" id="PTHR43716:SF1">
    <property type="entry name" value="D-2-HYDROXYGLUTARATE DEHYDROGENASE, MITOCHONDRIAL"/>
    <property type="match status" value="1"/>
</dbReference>
<proteinExistence type="evidence at protein level"/>
<feature type="domain" description="FAD-binding PCMH-type" evidence="17">
    <location>
        <begin position="118"/>
        <end position="297"/>
    </location>
</feature>
<evidence type="ECO:0000256" key="8">
    <source>
        <dbReference type="ARBA" id="ARBA00022946"/>
    </source>
</evidence>
<comment type="subcellular location">
    <subcellularLocation>
        <location evidence="2">Mitochondrion</location>
    </subcellularLocation>
</comment>
<dbReference type="GO" id="GO:0006108">
    <property type="term" value="P:malate metabolic process"/>
    <property type="evidence" value="ECO:0007669"/>
    <property type="project" value="UniProtKB-ARBA"/>
</dbReference>
<dbReference type="SUPFAM" id="SSF55103">
    <property type="entry name" value="FAD-linked oxidases, C-terminal domain"/>
    <property type="match status" value="1"/>
</dbReference>
<dbReference type="Gene3D" id="3.30.70.2740">
    <property type="match status" value="1"/>
</dbReference>
<organism evidence="18 19">
    <name type="scientific">Equus caballus</name>
    <name type="common">Horse</name>
    <dbReference type="NCBI Taxonomy" id="9796"/>
    <lineage>
        <taxon>Eukaryota</taxon>
        <taxon>Metazoa</taxon>
        <taxon>Chordata</taxon>
        <taxon>Craniata</taxon>
        <taxon>Vertebrata</taxon>
        <taxon>Euteleostomi</taxon>
        <taxon>Mammalia</taxon>
        <taxon>Eutheria</taxon>
        <taxon>Laurasiatheria</taxon>
        <taxon>Perissodactyla</taxon>
        <taxon>Equidae</taxon>
        <taxon>Equus</taxon>
    </lineage>
</organism>
<reference evidence="18" key="3">
    <citation type="submission" date="2025-09" db="UniProtKB">
        <authorList>
            <consortium name="Ensembl"/>
        </authorList>
    </citation>
    <scope>IDENTIFICATION</scope>
    <source>
        <strain evidence="18">Thoroughbred</strain>
    </source>
</reference>
<dbReference type="Proteomes" id="UP000002281">
    <property type="component" value="Chromosome 6"/>
</dbReference>
<dbReference type="ExpressionAtlas" id="F6QC33">
    <property type="expression patterns" value="baseline"/>
</dbReference>
<feature type="chain" id="PRO_5040337436" description="D-2-hydroxyglutarate dehydrogenase, mitochondrial" evidence="16">
    <location>
        <begin position="33"/>
        <end position="495"/>
    </location>
</feature>
<dbReference type="VGNC" id="VGNC:16991">
    <property type="gene designation" value="D2HGDH"/>
</dbReference>
<evidence type="ECO:0000256" key="5">
    <source>
        <dbReference type="ARBA" id="ARBA00022723"/>
    </source>
</evidence>
<keyword evidence="7" id="KW-0862">Zinc</keyword>
<dbReference type="Gene3D" id="3.30.465.10">
    <property type="match status" value="1"/>
</dbReference>
<evidence type="ECO:0000256" key="11">
    <source>
        <dbReference type="ARBA" id="ARBA00039003"/>
    </source>
</evidence>
<evidence type="ECO:0000313" key="18">
    <source>
        <dbReference type="Ensembl" id="ENSECAP00000015745.2"/>
    </source>
</evidence>
<dbReference type="FunFam" id="1.10.45.10:FF:000001">
    <property type="entry name" value="D-lactate dehydrogenase mitochondrial"/>
    <property type="match status" value="1"/>
</dbReference>
<feature type="signal peptide" evidence="16">
    <location>
        <begin position="1"/>
        <end position="32"/>
    </location>
</feature>
<evidence type="ECO:0000256" key="6">
    <source>
        <dbReference type="ARBA" id="ARBA00022827"/>
    </source>
</evidence>
<reference evidence="18 19" key="1">
    <citation type="journal article" date="2009" name="Science">
        <title>Genome sequence, comparative analysis, and population genetics of the domestic horse.</title>
        <authorList>
            <consortium name="Broad Institute Genome Sequencing Platform"/>
            <consortium name="Broad Institute Whole Genome Assembly Team"/>
            <person name="Wade C.M."/>
            <person name="Giulotto E."/>
            <person name="Sigurdsson S."/>
            <person name="Zoli M."/>
            <person name="Gnerre S."/>
            <person name="Imsland F."/>
            <person name="Lear T.L."/>
            <person name="Adelson D.L."/>
            <person name="Bailey E."/>
            <person name="Bellone R.R."/>
            <person name="Bloecker H."/>
            <person name="Distl O."/>
            <person name="Edgar R.C."/>
            <person name="Garber M."/>
            <person name="Leeb T."/>
            <person name="Mauceli E."/>
            <person name="MacLeod J.N."/>
            <person name="Penedo M.C.T."/>
            <person name="Raison J.M."/>
            <person name="Sharpe T."/>
            <person name="Vogel J."/>
            <person name="Andersson L."/>
            <person name="Antczak D.F."/>
            <person name="Biagi T."/>
            <person name="Binns M.M."/>
            <person name="Chowdhary B.P."/>
            <person name="Coleman S.J."/>
            <person name="Della Valle G."/>
            <person name="Fryc S."/>
            <person name="Guerin G."/>
            <person name="Hasegawa T."/>
            <person name="Hill E.W."/>
            <person name="Jurka J."/>
            <person name="Kiialainen A."/>
            <person name="Lindgren G."/>
            <person name="Liu J."/>
            <person name="Magnani E."/>
            <person name="Mickelson J.R."/>
            <person name="Murray J."/>
            <person name="Nergadze S.G."/>
            <person name="Onofrio R."/>
            <person name="Pedroni S."/>
            <person name="Piras M.F."/>
            <person name="Raudsepp T."/>
            <person name="Rocchi M."/>
            <person name="Roeed K.H."/>
            <person name="Ryder O.A."/>
            <person name="Searle S."/>
            <person name="Skow L."/>
            <person name="Swinburne J.E."/>
            <person name="Syvaenen A.C."/>
            <person name="Tozaki T."/>
            <person name="Valberg S.J."/>
            <person name="Vaudin M."/>
            <person name="White J.R."/>
            <person name="Zody M.C."/>
            <person name="Lander E.S."/>
            <person name="Lindblad-Toh K."/>
        </authorList>
    </citation>
    <scope>NUCLEOTIDE SEQUENCE [LARGE SCALE GENOMIC DNA]</scope>
    <source>
        <strain evidence="18 19">Thoroughbred</strain>
    </source>
</reference>
<evidence type="ECO:0000256" key="9">
    <source>
        <dbReference type="ARBA" id="ARBA00023002"/>
    </source>
</evidence>
<dbReference type="InterPro" id="IPR004113">
    <property type="entry name" value="FAD-bd_oxidored_4_C"/>
</dbReference>
<evidence type="ECO:0000256" key="10">
    <source>
        <dbReference type="ARBA" id="ARBA00023128"/>
    </source>
</evidence>
<sequence>MVPHLVPRWPVCLFRWRAACTLGACVPQSAWARASRTPGPGSPRGAVGTSPLVRRGGSSSSSRAPEVMLTRERYPVQRLPFSVVSEEDLAAFERITPGRVVTDPEELEASNVDWLRTVRGCSKVLLKPQTTEEVSHILRYCHERNLAVNPQGGNTGMVGGSVPVFDEIILSTALMNQVISFHGVSGILVCQAGCILEELSRYVEERDFIMPLDLGAKGSCHIGGNVATNAGGLRFLRYGSLHGTVLGLEVVLADGTVLNCLTSLRKDNTGYDLKQLFIGSEGTLGVITAVSILCPPKPRAVNVAFLESPFYVLIETSGSRAGHDAEKLSSFLEHVLDFGLVTDGTLATDQRRVKMLWALRERITEALSRDGCVYKYDISLPVERLYDLVSDLRARLGPQAKHVVGYGHLGDGNLHLNVTAEAFSASLLGALEPYVYEWTAGQQGSVSAEHGLGFKKKDVLSYSKPPAALQLMQQLKALLDPKGILNPYKTLPARA</sequence>
<evidence type="ECO:0000256" key="13">
    <source>
        <dbReference type="ARBA" id="ARBA00045410"/>
    </source>
</evidence>
<protein>
    <recommendedName>
        <fullName evidence="12">D-2-hydroxyglutarate dehydrogenase, mitochondrial</fullName>
        <ecNumber evidence="11">1.1.99.39</ecNumber>
    </recommendedName>
</protein>
<evidence type="ECO:0000256" key="2">
    <source>
        <dbReference type="ARBA" id="ARBA00004173"/>
    </source>
</evidence>
<evidence type="ECO:0000256" key="12">
    <source>
        <dbReference type="ARBA" id="ARBA00039639"/>
    </source>
</evidence>
<comment type="cofactor">
    <cofactor evidence="1">
        <name>FAD</name>
        <dbReference type="ChEBI" id="CHEBI:57692"/>
    </cofactor>
</comment>
<comment type="function">
    <text evidence="13">Catalyzes the oxidation of D-2-hydroxyglutarate (D-2-HG) to alpha-ketoglutarate. Also catalyzes the oxidation of other D-2-hydroxyacids, such as D-malate (D-MAL) and D-lactate (D-LAC). Exhibits high activities towards D-2-HG and D-MAL but a very weak activity towards D-LAC.</text>
</comment>
<evidence type="ECO:0000256" key="1">
    <source>
        <dbReference type="ARBA" id="ARBA00001974"/>
    </source>
</evidence>